<name>A0AAP0WWD7_LIQFO</name>
<dbReference type="InterPro" id="IPR053772">
    <property type="entry name" value="At1g61320/At1g61330-like"/>
</dbReference>
<dbReference type="PROSITE" id="PS50181">
    <property type="entry name" value="FBOX"/>
    <property type="match status" value="1"/>
</dbReference>
<dbReference type="EMBL" id="JBBPBK010000009">
    <property type="protein sequence ID" value="KAK9278996.1"/>
    <property type="molecule type" value="Genomic_DNA"/>
</dbReference>
<organism evidence="2 3">
    <name type="scientific">Liquidambar formosana</name>
    <name type="common">Formosan gum</name>
    <dbReference type="NCBI Taxonomy" id="63359"/>
    <lineage>
        <taxon>Eukaryota</taxon>
        <taxon>Viridiplantae</taxon>
        <taxon>Streptophyta</taxon>
        <taxon>Embryophyta</taxon>
        <taxon>Tracheophyta</taxon>
        <taxon>Spermatophyta</taxon>
        <taxon>Magnoliopsida</taxon>
        <taxon>eudicotyledons</taxon>
        <taxon>Gunneridae</taxon>
        <taxon>Pentapetalae</taxon>
        <taxon>Saxifragales</taxon>
        <taxon>Altingiaceae</taxon>
        <taxon>Liquidambar</taxon>
    </lineage>
</organism>
<dbReference type="PANTHER" id="PTHR34145">
    <property type="entry name" value="OS02G0105600 PROTEIN"/>
    <property type="match status" value="1"/>
</dbReference>
<dbReference type="Pfam" id="PF08387">
    <property type="entry name" value="FBD"/>
    <property type="match status" value="1"/>
</dbReference>
<dbReference type="PANTHER" id="PTHR34145:SF68">
    <property type="entry name" value="FBD DOMAIN-CONTAINING PROTEIN"/>
    <property type="match status" value="1"/>
</dbReference>
<proteinExistence type="predicted"/>
<dbReference type="CDD" id="cd22160">
    <property type="entry name" value="F-box_AtFBL13-like"/>
    <property type="match status" value="1"/>
</dbReference>
<protein>
    <recommendedName>
        <fullName evidence="1">F-box domain-containing protein</fullName>
    </recommendedName>
</protein>
<comment type="caution">
    <text evidence="2">The sequence shown here is derived from an EMBL/GenBank/DDBJ whole genome shotgun (WGS) entry which is preliminary data.</text>
</comment>
<dbReference type="SUPFAM" id="SSF81383">
    <property type="entry name" value="F-box domain"/>
    <property type="match status" value="1"/>
</dbReference>
<dbReference type="InterPro" id="IPR006566">
    <property type="entry name" value="FBD"/>
</dbReference>
<gene>
    <name evidence="2" type="ORF">L1049_028578</name>
</gene>
<dbReference type="InterPro" id="IPR053781">
    <property type="entry name" value="F-box_AtFBL13-like"/>
</dbReference>
<accession>A0AAP0WWD7</accession>
<reference evidence="2 3" key="1">
    <citation type="journal article" date="2024" name="Plant J.">
        <title>Genome sequences and population genomics reveal climatic adaptation and genomic divergence between two closely related sweetgum species.</title>
        <authorList>
            <person name="Xu W.Q."/>
            <person name="Ren C.Q."/>
            <person name="Zhang X.Y."/>
            <person name="Comes H.P."/>
            <person name="Liu X.H."/>
            <person name="Li Y.G."/>
            <person name="Kettle C.J."/>
            <person name="Jalonen R."/>
            <person name="Gaisberger H."/>
            <person name="Ma Y.Z."/>
            <person name="Qiu Y.X."/>
        </authorList>
    </citation>
    <scope>NUCLEOTIDE SEQUENCE [LARGE SCALE GENOMIC DNA]</scope>
    <source>
        <strain evidence="2">Hangzhou</strain>
    </source>
</reference>
<dbReference type="SMART" id="SM00256">
    <property type="entry name" value="FBOX"/>
    <property type="match status" value="1"/>
</dbReference>
<dbReference type="InterPro" id="IPR036047">
    <property type="entry name" value="F-box-like_dom_sf"/>
</dbReference>
<evidence type="ECO:0000313" key="3">
    <source>
        <dbReference type="Proteomes" id="UP001415857"/>
    </source>
</evidence>
<feature type="domain" description="F-box" evidence="1">
    <location>
        <begin position="25"/>
        <end position="61"/>
    </location>
</feature>
<evidence type="ECO:0000313" key="2">
    <source>
        <dbReference type="EMBL" id="KAK9278996.1"/>
    </source>
</evidence>
<dbReference type="AlphaFoldDB" id="A0AAP0WWD7"/>
<dbReference type="InterPro" id="IPR001810">
    <property type="entry name" value="F-box_dom"/>
</dbReference>
<sequence>MAKRVKQTSICAQEQLGDGRHNDSEDQISELPDEILACIVSRLTFREVASTSVLSKRWRDVWTFSTGSLDLDGMKKKWEDPWLLKVEQSRYINWVNRVLELHQGSTIDEFRIHFWLDNRFKSSIDKWVDFAIAKRAQRLELNLEIYGQRTENMQFPQYELSKLRHLTLTVYASDSESLLGFTRLIKASPLLHSFTLQLDWIGPRRRKKLQRAPKCTHQYLKVVEFVGFVGRPIDLELAMYVLENAVMLEKIIVNPNRSSFFFMENSREVVDSEEKLAAARECAKQLKTLLPHGVELVIL</sequence>
<keyword evidence="3" id="KW-1185">Reference proteome</keyword>
<dbReference type="Pfam" id="PF00646">
    <property type="entry name" value="F-box"/>
    <property type="match status" value="1"/>
</dbReference>
<dbReference type="Gene3D" id="1.20.1280.50">
    <property type="match status" value="1"/>
</dbReference>
<evidence type="ECO:0000259" key="1">
    <source>
        <dbReference type="PROSITE" id="PS50181"/>
    </source>
</evidence>
<dbReference type="Proteomes" id="UP001415857">
    <property type="component" value="Unassembled WGS sequence"/>
</dbReference>